<protein>
    <submittedName>
        <fullName evidence="1">ARAD1D03762p</fullName>
    </submittedName>
</protein>
<dbReference type="EMBL" id="HG937694">
    <property type="protein sequence ID" value="CDP37103.1"/>
    <property type="molecule type" value="Genomic_DNA"/>
</dbReference>
<accession>A0A060T828</accession>
<sequence length="109" mass="11824">MDLTWRNFLRNGSSRQASHHQARSGTVVVHLGLFDYMGSNHMADCRTTAIGVLAAPGRCRSEKATGIVGIIYLFCLPCSPFPCLGLQLVGTVSHVCRMRTFMHGSPASS</sequence>
<reference evidence="1" key="2">
    <citation type="submission" date="2014-06" db="EMBL/GenBank/DDBJ databases">
        <title>The complete genome of Blastobotrys (Arxula) adeninivorans LS3 - a yeast of biotechnological interest.</title>
        <authorList>
            <person name="Kunze G."/>
            <person name="Gaillardin C."/>
            <person name="Czernicka M."/>
            <person name="Durrens P."/>
            <person name="Martin T."/>
            <person name="Boer E."/>
            <person name="Gabaldon T."/>
            <person name="Cruz J."/>
            <person name="Talla E."/>
            <person name="Marck C."/>
            <person name="Goffeau A."/>
            <person name="Barbe V."/>
            <person name="Baret P."/>
            <person name="Baronian K."/>
            <person name="Beier S."/>
            <person name="Bleykasten C."/>
            <person name="Bode R."/>
            <person name="Casaregola S."/>
            <person name="Despons L."/>
            <person name="Fairhead C."/>
            <person name="Giersberg M."/>
            <person name="Gierski P."/>
            <person name="Hahnel U."/>
            <person name="Hartmann A."/>
            <person name="Jankowska D."/>
            <person name="Jubin C."/>
            <person name="Jung P."/>
            <person name="Lafontaine I."/>
            <person name="Leh-Louis V."/>
            <person name="Lemaire M."/>
            <person name="Marcet-Houben M."/>
            <person name="Mascher M."/>
            <person name="Morel G."/>
            <person name="Richard G.-F."/>
            <person name="Riechen J."/>
            <person name="Sacerdot C."/>
            <person name="Sarkar A."/>
            <person name="Savel G."/>
            <person name="Schacherer J."/>
            <person name="Sherman D."/>
            <person name="Straub M.-L."/>
            <person name="Stein N."/>
            <person name="Thierry A."/>
            <person name="Trautwein-Schult A."/>
            <person name="Westhof E."/>
            <person name="Worch S."/>
            <person name="Dujon B."/>
            <person name="Souciet J.-L."/>
            <person name="Wincker P."/>
            <person name="Scholz U."/>
            <person name="Neuveglise N."/>
        </authorList>
    </citation>
    <scope>NUCLEOTIDE SEQUENCE</scope>
    <source>
        <strain evidence="1">LS3</strain>
    </source>
</reference>
<name>A0A060T828_BLAAD</name>
<dbReference type="AlphaFoldDB" id="A0A060T828"/>
<organism evidence="1">
    <name type="scientific">Blastobotrys adeninivorans</name>
    <name type="common">Yeast</name>
    <name type="synonym">Arxula adeninivorans</name>
    <dbReference type="NCBI Taxonomy" id="409370"/>
    <lineage>
        <taxon>Eukaryota</taxon>
        <taxon>Fungi</taxon>
        <taxon>Dikarya</taxon>
        <taxon>Ascomycota</taxon>
        <taxon>Saccharomycotina</taxon>
        <taxon>Dipodascomycetes</taxon>
        <taxon>Dipodascales</taxon>
        <taxon>Trichomonascaceae</taxon>
        <taxon>Blastobotrys</taxon>
    </lineage>
</organism>
<proteinExistence type="predicted"/>
<evidence type="ECO:0000313" key="1">
    <source>
        <dbReference type="EMBL" id="CDP37103.1"/>
    </source>
</evidence>
<gene>
    <name evidence="1" type="ORF">GNLVRS02_ARAD1D03762g</name>
</gene>
<reference evidence="1" key="1">
    <citation type="submission" date="2014-02" db="EMBL/GenBank/DDBJ databases">
        <authorList>
            <person name="Genoscope - CEA"/>
        </authorList>
    </citation>
    <scope>NUCLEOTIDE SEQUENCE</scope>
    <source>
        <strain evidence="1">LS3</strain>
    </source>
</reference>